<sequence>MDRRKIHMELDAVLRERRSMRKYQPDRKVSREQVEEILKAATLAPSWKNSQTARYYVVMSDDMLKRVKETCLPAFNQTNSKDAPVLIVAAFVKNRSGYENDGTPSNELGNGWGCYDLGMHNQNLLLKAKDLGLDTLVMGIRDAGKLRELLSIGEDQDVAAVIALGYGAADPQMPKRCTVREIARFY</sequence>
<evidence type="ECO:0000256" key="2">
    <source>
        <dbReference type="ARBA" id="ARBA00023002"/>
    </source>
</evidence>
<feature type="domain" description="Nitroreductase" evidence="3">
    <location>
        <begin position="75"/>
        <end position="166"/>
    </location>
</feature>
<dbReference type="PANTHER" id="PTHR43673">
    <property type="entry name" value="NAD(P)H NITROREDUCTASE YDGI-RELATED"/>
    <property type="match status" value="1"/>
</dbReference>
<evidence type="ECO:0000259" key="3">
    <source>
        <dbReference type="Pfam" id="PF00881"/>
    </source>
</evidence>
<dbReference type="PANTHER" id="PTHR43673:SF10">
    <property type="entry name" value="NADH DEHYDROGENASE_NAD(P)H NITROREDUCTASE XCC3605-RELATED"/>
    <property type="match status" value="1"/>
</dbReference>
<proteinExistence type="inferred from homology"/>
<dbReference type="Gene3D" id="3.40.109.10">
    <property type="entry name" value="NADH Oxidase"/>
    <property type="match status" value="1"/>
</dbReference>
<dbReference type="InterPro" id="IPR000415">
    <property type="entry name" value="Nitroreductase-like"/>
</dbReference>
<comment type="similarity">
    <text evidence="1">Belongs to the nitroreductase family.</text>
</comment>
<protein>
    <recommendedName>
        <fullName evidence="3">Nitroreductase domain-containing protein</fullName>
    </recommendedName>
</protein>
<dbReference type="PaxDb" id="411902-CLOBOL_05841"/>
<dbReference type="InterPro" id="IPR029479">
    <property type="entry name" value="Nitroreductase"/>
</dbReference>
<accession>A8S133</accession>
<dbReference type="EMBL" id="ABCC02000044">
    <property type="protein sequence ID" value="EDP13960.1"/>
    <property type="molecule type" value="Genomic_DNA"/>
</dbReference>
<reference evidence="4 5" key="2">
    <citation type="submission" date="2007-09" db="EMBL/GenBank/DDBJ databases">
        <title>Draft genome sequence of Clostridium bolteae (ATCC BAA-613).</title>
        <authorList>
            <person name="Sudarsanam P."/>
            <person name="Ley R."/>
            <person name="Guruge J."/>
            <person name="Turnbaugh P.J."/>
            <person name="Mahowald M."/>
            <person name="Liep D."/>
            <person name="Gordon J."/>
        </authorList>
    </citation>
    <scope>NUCLEOTIDE SEQUENCE [LARGE SCALE GENOMIC DNA]</scope>
    <source>
        <strain evidence="5">ATCC BAA-613 / DSM 15670 / CCUG 46953 / JCM 12243 / WAL 16351</strain>
    </source>
</reference>
<reference evidence="4 5" key="1">
    <citation type="submission" date="2007-08" db="EMBL/GenBank/DDBJ databases">
        <authorList>
            <person name="Fulton L."/>
            <person name="Clifton S."/>
            <person name="Fulton B."/>
            <person name="Xu J."/>
            <person name="Minx P."/>
            <person name="Pepin K.H."/>
            <person name="Johnson M."/>
            <person name="Thiruvilangam P."/>
            <person name="Bhonagiri V."/>
            <person name="Nash W.E."/>
            <person name="Mardis E.R."/>
            <person name="Wilson R.K."/>
        </authorList>
    </citation>
    <scope>NUCLEOTIDE SEQUENCE [LARGE SCALE GENOMIC DNA]</scope>
    <source>
        <strain evidence="5">ATCC BAA-613 / DSM 15670 / CCUG 46953 / JCM 12243 / WAL 16351</strain>
    </source>
</reference>
<gene>
    <name evidence="4" type="ORF">CLOBOL_05841</name>
</gene>
<feature type="domain" description="Nitroreductase" evidence="3">
    <location>
        <begin position="14"/>
        <end position="72"/>
    </location>
</feature>
<keyword evidence="2" id="KW-0560">Oxidoreductase</keyword>
<dbReference type="SUPFAM" id="SSF55469">
    <property type="entry name" value="FMN-dependent nitroreductase-like"/>
    <property type="match status" value="1"/>
</dbReference>
<dbReference type="eggNOG" id="COG0778">
    <property type="taxonomic scope" value="Bacteria"/>
</dbReference>
<dbReference type="Proteomes" id="UP000005396">
    <property type="component" value="Unassembled WGS sequence"/>
</dbReference>
<evidence type="ECO:0000313" key="4">
    <source>
        <dbReference type="EMBL" id="EDP13960.1"/>
    </source>
</evidence>
<evidence type="ECO:0000256" key="1">
    <source>
        <dbReference type="ARBA" id="ARBA00007118"/>
    </source>
</evidence>
<dbReference type="AlphaFoldDB" id="A8S133"/>
<organism evidence="4 5">
    <name type="scientific">Enterocloster bolteae (strain ATCC BAA-613 / DSM 15670 / CCUG 46953 / JCM 12243 / WAL 16351)</name>
    <name type="common">Clostridium bolteae</name>
    <dbReference type="NCBI Taxonomy" id="411902"/>
    <lineage>
        <taxon>Bacteria</taxon>
        <taxon>Bacillati</taxon>
        <taxon>Bacillota</taxon>
        <taxon>Clostridia</taxon>
        <taxon>Lachnospirales</taxon>
        <taxon>Lachnospiraceae</taxon>
        <taxon>Enterocloster</taxon>
    </lineage>
</organism>
<comment type="caution">
    <text evidence="4">The sequence shown here is derived from an EMBL/GenBank/DDBJ whole genome shotgun (WGS) entry which is preliminary data.</text>
</comment>
<dbReference type="Pfam" id="PF00881">
    <property type="entry name" value="Nitroreductase"/>
    <property type="match status" value="2"/>
</dbReference>
<name>A8S133_ENTBW</name>
<dbReference type="GO" id="GO:0016491">
    <property type="term" value="F:oxidoreductase activity"/>
    <property type="evidence" value="ECO:0007669"/>
    <property type="project" value="UniProtKB-KW"/>
</dbReference>
<evidence type="ECO:0000313" key="5">
    <source>
        <dbReference type="Proteomes" id="UP000005396"/>
    </source>
</evidence>
<dbReference type="HOGENOM" id="CLU_070764_7_1_9"/>